<feature type="transmembrane region" description="Helical" evidence="2">
    <location>
        <begin position="107"/>
        <end position="130"/>
    </location>
</feature>
<dbReference type="InterPro" id="IPR041916">
    <property type="entry name" value="Anti_sigma_zinc_sf"/>
</dbReference>
<keyword evidence="2" id="KW-1133">Transmembrane helix</keyword>
<evidence type="ECO:0000256" key="1">
    <source>
        <dbReference type="SAM" id="MobiDB-lite"/>
    </source>
</evidence>
<organism evidence="3 4">
    <name type="scientific">Aquisphaera giovannonii</name>
    <dbReference type="NCBI Taxonomy" id="406548"/>
    <lineage>
        <taxon>Bacteria</taxon>
        <taxon>Pseudomonadati</taxon>
        <taxon>Planctomycetota</taxon>
        <taxon>Planctomycetia</taxon>
        <taxon>Isosphaerales</taxon>
        <taxon>Isosphaeraceae</taxon>
        <taxon>Aquisphaera</taxon>
    </lineage>
</organism>
<feature type="region of interest" description="Disordered" evidence="1">
    <location>
        <begin position="135"/>
        <end position="163"/>
    </location>
</feature>
<evidence type="ECO:0000256" key="2">
    <source>
        <dbReference type="SAM" id="Phobius"/>
    </source>
</evidence>
<evidence type="ECO:0008006" key="5">
    <source>
        <dbReference type="Google" id="ProtNLM"/>
    </source>
</evidence>
<keyword evidence="2" id="KW-0812">Transmembrane</keyword>
<dbReference type="EMBL" id="CP042997">
    <property type="protein sequence ID" value="QEH32021.1"/>
    <property type="molecule type" value="Genomic_DNA"/>
</dbReference>
<keyword evidence="2" id="KW-0472">Membrane</keyword>
<dbReference type="RefSeq" id="WP_148590899.1">
    <property type="nucleotide sequence ID" value="NZ_CP042997.1"/>
</dbReference>
<dbReference type="Proteomes" id="UP000324233">
    <property type="component" value="Chromosome"/>
</dbReference>
<protein>
    <recommendedName>
        <fullName evidence="5">Zinc-finger domain-containing protein</fullName>
    </recommendedName>
</protein>
<dbReference type="KEGG" id="agv:OJF2_04900"/>
<gene>
    <name evidence="3" type="ORF">OJF2_04900</name>
</gene>
<proteinExistence type="predicted"/>
<evidence type="ECO:0000313" key="3">
    <source>
        <dbReference type="EMBL" id="QEH32021.1"/>
    </source>
</evidence>
<accession>A0A5B9VVY2</accession>
<sequence>MRCDDVIHALSSPGTGADEPAVARHLASCPDCARRADEAARLERLWDATAPATPGPDAWDLVWSAIDAQLDAARPAMPGPARRPHLRVFGVAAAPTGEAVSRPRRAWAAPAIVASAAAAALLVAIAPAWWAPRPRPEGAPSPAVAASEHSAESRSPQPQPLAEPPLEIQEGQVVLIRDDGGVSKIIDVTSLEPANGEDPWFVFFNRLESGDHVVAMSE</sequence>
<keyword evidence="4" id="KW-1185">Reference proteome</keyword>
<name>A0A5B9VVY2_9BACT</name>
<dbReference type="Gene3D" id="1.10.10.1320">
    <property type="entry name" value="Anti-sigma factor, zinc-finger domain"/>
    <property type="match status" value="1"/>
</dbReference>
<dbReference type="AlphaFoldDB" id="A0A5B9VVY2"/>
<reference evidence="3 4" key="1">
    <citation type="submission" date="2019-08" db="EMBL/GenBank/DDBJ databases">
        <title>Deep-cultivation of Planctomycetes and their phenomic and genomic characterization uncovers novel biology.</title>
        <authorList>
            <person name="Wiegand S."/>
            <person name="Jogler M."/>
            <person name="Boedeker C."/>
            <person name="Pinto D."/>
            <person name="Vollmers J."/>
            <person name="Rivas-Marin E."/>
            <person name="Kohn T."/>
            <person name="Peeters S.H."/>
            <person name="Heuer A."/>
            <person name="Rast P."/>
            <person name="Oberbeckmann S."/>
            <person name="Bunk B."/>
            <person name="Jeske O."/>
            <person name="Meyerdierks A."/>
            <person name="Storesund J.E."/>
            <person name="Kallscheuer N."/>
            <person name="Luecker S."/>
            <person name="Lage O.M."/>
            <person name="Pohl T."/>
            <person name="Merkel B.J."/>
            <person name="Hornburger P."/>
            <person name="Mueller R.-W."/>
            <person name="Bruemmer F."/>
            <person name="Labrenz M."/>
            <person name="Spormann A.M."/>
            <person name="Op den Camp H."/>
            <person name="Overmann J."/>
            <person name="Amann R."/>
            <person name="Jetten M.S.M."/>
            <person name="Mascher T."/>
            <person name="Medema M.H."/>
            <person name="Devos D.P."/>
            <person name="Kaster A.-K."/>
            <person name="Ovreas L."/>
            <person name="Rohde M."/>
            <person name="Galperin M.Y."/>
            <person name="Jogler C."/>
        </authorList>
    </citation>
    <scope>NUCLEOTIDE SEQUENCE [LARGE SCALE GENOMIC DNA]</scope>
    <source>
        <strain evidence="3 4">OJF2</strain>
    </source>
</reference>
<evidence type="ECO:0000313" key="4">
    <source>
        <dbReference type="Proteomes" id="UP000324233"/>
    </source>
</evidence>